<dbReference type="EMBL" id="JBBJCI010000141">
    <property type="protein sequence ID" value="KAK7242727.1"/>
    <property type="molecule type" value="Genomic_DNA"/>
</dbReference>
<keyword evidence="3" id="KW-0862">Zinc</keyword>
<dbReference type="PROSITE" id="PS51074">
    <property type="entry name" value="DPH_MB"/>
    <property type="match status" value="1"/>
</dbReference>
<gene>
    <name evidence="7" type="ORF">SO694_00016489</name>
</gene>
<keyword evidence="4" id="KW-0408">Iron</keyword>
<comment type="caution">
    <text evidence="7">The sequence shown here is derived from an EMBL/GenBank/DDBJ whole genome shotgun (WGS) entry which is preliminary data.</text>
</comment>
<evidence type="ECO:0000256" key="2">
    <source>
        <dbReference type="ARBA" id="ARBA00022723"/>
    </source>
</evidence>
<proteinExistence type="inferred from homology"/>
<dbReference type="PANTHER" id="PTHR45255:SF1">
    <property type="entry name" value="DNAJ HOMOLOG SUBFAMILY C MEMBER 24"/>
    <property type="match status" value="1"/>
</dbReference>
<dbReference type="InterPro" id="IPR007872">
    <property type="entry name" value="DPH_MB_dom"/>
</dbReference>
<dbReference type="InterPro" id="IPR036869">
    <property type="entry name" value="J_dom_sf"/>
</dbReference>
<accession>A0ABR1G2R4</accession>
<keyword evidence="8" id="KW-1185">Reference proteome</keyword>
<name>A0ABR1G2R4_AURAN</name>
<evidence type="ECO:0000256" key="1">
    <source>
        <dbReference type="ARBA" id="ARBA00006169"/>
    </source>
</evidence>
<dbReference type="SUPFAM" id="SSF46565">
    <property type="entry name" value="Chaperone J-domain"/>
    <property type="match status" value="1"/>
</dbReference>
<dbReference type="CDD" id="cd06257">
    <property type="entry name" value="DnaJ"/>
    <property type="match status" value="1"/>
</dbReference>
<dbReference type="PROSITE" id="PS00636">
    <property type="entry name" value="DNAJ_1"/>
    <property type="match status" value="1"/>
</dbReference>
<evidence type="ECO:0000313" key="8">
    <source>
        <dbReference type="Proteomes" id="UP001363151"/>
    </source>
</evidence>
<organism evidence="7 8">
    <name type="scientific">Aureococcus anophagefferens</name>
    <name type="common">Harmful bloom alga</name>
    <dbReference type="NCBI Taxonomy" id="44056"/>
    <lineage>
        <taxon>Eukaryota</taxon>
        <taxon>Sar</taxon>
        <taxon>Stramenopiles</taxon>
        <taxon>Ochrophyta</taxon>
        <taxon>Pelagophyceae</taxon>
        <taxon>Pelagomonadales</taxon>
        <taxon>Pelagomonadaceae</taxon>
        <taxon>Aureococcus</taxon>
    </lineage>
</organism>
<dbReference type="SMART" id="SM00271">
    <property type="entry name" value="DnaJ"/>
    <property type="match status" value="1"/>
</dbReference>
<dbReference type="Gene3D" id="1.10.287.110">
    <property type="entry name" value="DnaJ domain"/>
    <property type="match status" value="1"/>
</dbReference>
<evidence type="ECO:0000256" key="3">
    <source>
        <dbReference type="ARBA" id="ARBA00022833"/>
    </source>
</evidence>
<dbReference type="InterPro" id="IPR036671">
    <property type="entry name" value="DPH_MB_sf"/>
</dbReference>
<dbReference type="PANTHER" id="PTHR45255">
    <property type="entry name" value="DNAJ HOMOLOG SUBFAMILY C MEMBER 24"/>
    <property type="match status" value="1"/>
</dbReference>
<dbReference type="Proteomes" id="UP001363151">
    <property type="component" value="Unassembled WGS sequence"/>
</dbReference>
<protein>
    <submittedName>
        <fullName evidence="7">CSL zinc finger protein</fullName>
    </submittedName>
</protein>
<evidence type="ECO:0000313" key="7">
    <source>
        <dbReference type="EMBL" id="KAK7242727.1"/>
    </source>
</evidence>
<dbReference type="InterPro" id="IPR018253">
    <property type="entry name" value="DnaJ_domain_CS"/>
</dbReference>
<dbReference type="SUPFAM" id="SSF144217">
    <property type="entry name" value="CSL zinc finger"/>
    <property type="match status" value="1"/>
</dbReference>
<evidence type="ECO:0000259" key="5">
    <source>
        <dbReference type="PROSITE" id="PS50076"/>
    </source>
</evidence>
<feature type="domain" description="J" evidence="5">
    <location>
        <begin position="9"/>
        <end position="71"/>
    </location>
</feature>
<sequence length="145" mass="15319">MAAFSADATHYAVLDCAADADGVALRRAYHRASVRCHPDKPGGDAAAFRRVQAAWETLRDDGRRRDYDASLAAAAAADDVCVWCELRPSDFSRADDGVLEYACRCGGAYALEDEDLAGGGDVLLGCDGCSCVVRVRRGDARGGDA</sequence>
<reference evidence="7 8" key="1">
    <citation type="submission" date="2024-03" db="EMBL/GenBank/DDBJ databases">
        <title>Aureococcus anophagefferens CCMP1851 and Kratosvirus quantuckense: Draft genome of a second virus-susceptible host strain in the model system.</title>
        <authorList>
            <person name="Chase E."/>
            <person name="Truchon A.R."/>
            <person name="Schepens W."/>
            <person name="Wilhelm S.W."/>
        </authorList>
    </citation>
    <scope>NUCLEOTIDE SEQUENCE [LARGE SCALE GENOMIC DNA]</scope>
    <source>
        <strain evidence="7 8">CCMP1851</strain>
    </source>
</reference>
<evidence type="ECO:0000256" key="4">
    <source>
        <dbReference type="ARBA" id="ARBA00023004"/>
    </source>
</evidence>
<feature type="domain" description="DPH-type MB" evidence="6">
    <location>
        <begin position="82"/>
        <end position="138"/>
    </location>
</feature>
<dbReference type="Gene3D" id="3.10.660.10">
    <property type="entry name" value="DPH Zinc finger"/>
    <property type="match status" value="1"/>
</dbReference>
<dbReference type="Pfam" id="PF05207">
    <property type="entry name" value="Zn_ribbon_CSL"/>
    <property type="match status" value="1"/>
</dbReference>
<dbReference type="PROSITE" id="PS50076">
    <property type="entry name" value="DNAJ_2"/>
    <property type="match status" value="1"/>
</dbReference>
<comment type="similarity">
    <text evidence="1">Belongs to the DPH4 family.</text>
</comment>
<dbReference type="InterPro" id="IPR001623">
    <property type="entry name" value="DnaJ_domain"/>
</dbReference>
<dbReference type="Pfam" id="PF00226">
    <property type="entry name" value="DnaJ"/>
    <property type="match status" value="1"/>
</dbReference>
<evidence type="ECO:0000259" key="6">
    <source>
        <dbReference type="PROSITE" id="PS51074"/>
    </source>
</evidence>
<keyword evidence="2" id="KW-0479">Metal-binding</keyword>